<evidence type="ECO:0000313" key="3">
    <source>
        <dbReference type="EMBL" id="RZB39242.1"/>
    </source>
</evidence>
<name>A0A482V7S0_ASBVE</name>
<gene>
    <name evidence="3" type="ORF">BDFB_006631</name>
</gene>
<dbReference type="Gene3D" id="1.10.472.10">
    <property type="entry name" value="Cyclin-like"/>
    <property type="match status" value="1"/>
</dbReference>
<dbReference type="OrthoDB" id="844594at2759"/>
<evidence type="ECO:0000259" key="2">
    <source>
        <dbReference type="SMART" id="SM01368"/>
    </source>
</evidence>
<dbReference type="PANTHER" id="PTHR13742:SF17">
    <property type="entry name" value="RE32990P-RELATED"/>
    <property type="match status" value="1"/>
</dbReference>
<organism evidence="3 4">
    <name type="scientific">Asbolus verrucosus</name>
    <name type="common">Desert ironclad beetle</name>
    <dbReference type="NCBI Taxonomy" id="1661398"/>
    <lineage>
        <taxon>Eukaryota</taxon>
        <taxon>Metazoa</taxon>
        <taxon>Ecdysozoa</taxon>
        <taxon>Arthropoda</taxon>
        <taxon>Hexapoda</taxon>
        <taxon>Insecta</taxon>
        <taxon>Pterygota</taxon>
        <taxon>Neoptera</taxon>
        <taxon>Endopterygota</taxon>
        <taxon>Coleoptera</taxon>
        <taxon>Polyphaga</taxon>
        <taxon>Cucujiformia</taxon>
        <taxon>Tenebrionidae</taxon>
        <taxon>Pimeliinae</taxon>
        <taxon>Asbolus</taxon>
    </lineage>
</organism>
<dbReference type="GO" id="GO:0030154">
    <property type="term" value="P:cell differentiation"/>
    <property type="evidence" value="ECO:0007669"/>
    <property type="project" value="TreeGrafter"/>
</dbReference>
<accession>A0A482V7S0</accession>
<dbReference type="GO" id="GO:0000785">
    <property type="term" value="C:chromatin"/>
    <property type="evidence" value="ECO:0007669"/>
    <property type="project" value="TreeGrafter"/>
</dbReference>
<dbReference type="GO" id="GO:0005667">
    <property type="term" value="C:transcription regulator complex"/>
    <property type="evidence" value="ECO:0007669"/>
    <property type="project" value="TreeGrafter"/>
</dbReference>
<dbReference type="SMART" id="SM01367">
    <property type="entry name" value="DUF3452"/>
    <property type="match status" value="1"/>
</dbReference>
<feature type="non-terminal residue" evidence="3">
    <location>
        <position position="594"/>
    </location>
</feature>
<dbReference type="Pfam" id="PF11934">
    <property type="entry name" value="DUF3452"/>
    <property type="match status" value="1"/>
</dbReference>
<dbReference type="InterPro" id="IPR036915">
    <property type="entry name" value="Cyclin-like_sf"/>
</dbReference>
<dbReference type="InterPro" id="IPR024599">
    <property type="entry name" value="RB_N"/>
</dbReference>
<feature type="domain" description="Retinoblastoma-associated protein N-terminal" evidence="1">
    <location>
        <begin position="35"/>
        <end position="180"/>
    </location>
</feature>
<reference evidence="3 4" key="1">
    <citation type="submission" date="2017-03" db="EMBL/GenBank/DDBJ databases">
        <title>Genome of the blue death feigning beetle - Asbolus verrucosus.</title>
        <authorList>
            <person name="Rider S.D."/>
        </authorList>
    </citation>
    <scope>NUCLEOTIDE SEQUENCE [LARGE SCALE GENOMIC DNA]</scope>
    <source>
        <strain evidence="3">Butters</strain>
        <tissue evidence="3">Head and leg muscle</tissue>
    </source>
</reference>
<evidence type="ECO:0000313" key="4">
    <source>
        <dbReference type="Proteomes" id="UP000292052"/>
    </source>
</evidence>
<dbReference type="STRING" id="1661398.A0A482V7S0"/>
<comment type="caution">
    <text evidence="3">The sequence shown here is derived from an EMBL/GenBank/DDBJ whole genome shotgun (WGS) entry which is preliminary data.</text>
</comment>
<evidence type="ECO:0000259" key="1">
    <source>
        <dbReference type="SMART" id="SM01367"/>
    </source>
</evidence>
<dbReference type="GO" id="GO:0005634">
    <property type="term" value="C:nucleus"/>
    <property type="evidence" value="ECO:0007669"/>
    <property type="project" value="InterPro"/>
</dbReference>
<proteinExistence type="predicted"/>
<dbReference type="GO" id="GO:2000134">
    <property type="term" value="P:negative regulation of G1/S transition of mitotic cell cycle"/>
    <property type="evidence" value="ECO:0007669"/>
    <property type="project" value="TreeGrafter"/>
</dbReference>
<dbReference type="Proteomes" id="UP000292052">
    <property type="component" value="Unassembled WGS sequence"/>
</dbReference>
<protein>
    <submittedName>
        <fullName evidence="3">Retinoblastoma-like protein 1</fullName>
    </submittedName>
</protein>
<dbReference type="FunFam" id="1.10.472.10:FF:000035">
    <property type="entry name" value="RB transcriptional corepressor-like 1"/>
    <property type="match status" value="1"/>
</dbReference>
<dbReference type="GO" id="GO:0006357">
    <property type="term" value="P:regulation of transcription by RNA polymerase II"/>
    <property type="evidence" value="ECO:0007669"/>
    <property type="project" value="InterPro"/>
</dbReference>
<dbReference type="SMART" id="SM01368">
    <property type="entry name" value="RB_A"/>
    <property type="match status" value="1"/>
</dbReference>
<dbReference type="SUPFAM" id="SSF47954">
    <property type="entry name" value="Cyclin-like"/>
    <property type="match status" value="1"/>
</dbReference>
<feature type="domain" description="Retinoblastoma-associated protein A-box" evidence="2">
    <location>
        <begin position="328"/>
        <end position="512"/>
    </location>
</feature>
<dbReference type="InterPro" id="IPR028309">
    <property type="entry name" value="RB_fam"/>
</dbReference>
<dbReference type="InterPro" id="IPR002720">
    <property type="entry name" value="RB_A"/>
</dbReference>
<sequence>MVLSSDAEINLHHTYTELCNKLNLESKTVNEAWDSFQAIIAQNHLQGNCVNFTSLLRHCNLSLAQFFFNIRKWSDMAKLPEEFTKRIEYLEMTFAVAYNVFKEYQPLFLKIFKAPEPLDLEQTKQHRNRKQKPVPCTSLKVFEFCWTFFIAIKGGDTNYSNDLVTLCHLLIAICDWAFKNALLADRRDLLNPDFEGLPSDWSNPSYLVPAEAPCIVSHLCTPDMITDVKYIKEYQFKKSVKNLFDQGVLSGKDDDYSDVFDASVFEMNFKKITNAYEANFLNKGDFDERIFLGEIHYWKKYFQVVGQECLTPLTGRKYLGPKESQDATPLVTATESISRLNTLLSGRQAAPSEALVQLFESCARNPTETINEIVTKLGERFVAAYALEQSEVTNRRLQLAITLFYKFVENVLQNERLIQSDISAIVEKDVFYECMFACCLEIVIYSYNSRRKFPWILEALKIQAYNFIKVIELIIRSKDKLSRDTIKHLNMIEETILSSLVWKSGSLIWEAIALSEKEIPKFEETALPGHLQNEPNPENSTLRNILNSEPRQMQSPGPSATDRFQSPVAHSSAVNRELFPAVQSNQSLLQHTHL</sequence>
<dbReference type="AlphaFoldDB" id="A0A482V7S0"/>
<keyword evidence="4" id="KW-1185">Reference proteome</keyword>
<dbReference type="EMBL" id="QDEB01130043">
    <property type="protein sequence ID" value="RZB39242.1"/>
    <property type="molecule type" value="Genomic_DNA"/>
</dbReference>
<dbReference type="GO" id="GO:0000977">
    <property type="term" value="F:RNA polymerase II transcription regulatory region sequence-specific DNA binding"/>
    <property type="evidence" value="ECO:0007669"/>
    <property type="project" value="TreeGrafter"/>
</dbReference>
<dbReference type="Pfam" id="PF01858">
    <property type="entry name" value="RB_A"/>
    <property type="match status" value="1"/>
</dbReference>
<dbReference type="PANTHER" id="PTHR13742">
    <property type="entry name" value="RETINOBLASTOMA-ASSOCIATED PROTEIN RB -RELATED"/>
    <property type="match status" value="1"/>
</dbReference>
<dbReference type="Gene3D" id="1.10.472.140">
    <property type="match status" value="1"/>
</dbReference>